<proteinExistence type="predicted"/>
<dbReference type="Gene3D" id="3.40.50.1820">
    <property type="entry name" value="alpha/beta hydrolase"/>
    <property type="match status" value="1"/>
</dbReference>
<dbReference type="InterPro" id="IPR029058">
    <property type="entry name" value="AB_hydrolase_fold"/>
</dbReference>
<sequence length="341" mass="38406">MSFDAAYLRHSLPSLAEAAQAPTVIEGQSGGLGDYIELYKLDKCIELTSAYHCGILETTGYSVAVQVFQVASARATVTVLHGYFDHVGLYRHVITRLLSFGFNVVAFDLPGHGLSSGARAAVRSFDEYRLVFDSVIEHCRQLFPAVAALPQFAVGQSTGGAILLEHLLTSLSRTPFQHCVLLAPLVRPRAWEKAKLLFSLIGRYRDYWPRQWNLNSHDESFHNFIKNCDPLQPRQVNARWVEALIDWIPRTEAARPGALERARQNLPGITILQGSDDATVEWEHNLPVIETLFPWARSIVIPDARHHLVNESVLYRDRVFNLMEEALEASLRQAEQQPVRQ</sequence>
<dbReference type="SUPFAM" id="SSF53474">
    <property type="entry name" value="alpha/beta-Hydrolases"/>
    <property type="match status" value="1"/>
</dbReference>
<dbReference type="InterPro" id="IPR022742">
    <property type="entry name" value="Hydrolase_4"/>
</dbReference>
<feature type="domain" description="Serine aminopeptidase S33" evidence="1">
    <location>
        <begin position="72"/>
        <end position="312"/>
    </location>
</feature>
<reference evidence="3" key="1">
    <citation type="journal article" date="2019" name="Int. J. Syst. Evol. Microbiol.">
        <title>The Global Catalogue of Microorganisms (GCM) 10K type strain sequencing project: providing services to taxonomists for standard genome sequencing and annotation.</title>
        <authorList>
            <consortium name="The Broad Institute Genomics Platform"/>
            <consortium name="The Broad Institute Genome Sequencing Center for Infectious Disease"/>
            <person name="Wu L."/>
            <person name="Ma J."/>
        </authorList>
    </citation>
    <scope>NUCLEOTIDE SEQUENCE [LARGE SCALE GENOMIC DNA]</scope>
    <source>
        <strain evidence="3">JCM 17555</strain>
    </source>
</reference>
<dbReference type="RefSeq" id="WP_344807794.1">
    <property type="nucleotide sequence ID" value="NZ_BAABBO010000012.1"/>
</dbReference>
<protein>
    <submittedName>
        <fullName evidence="2">Alpha/beta hydrolase</fullName>
    </submittedName>
</protein>
<name>A0ABP7PSC5_9GAMM</name>
<organism evidence="2 3">
    <name type="scientific">Allohahella marinimesophila</name>
    <dbReference type="NCBI Taxonomy" id="1054972"/>
    <lineage>
        <taxon>Bacteria</taxon>
        <taxon>Pseudomonadati</taxon>
        <taxon>Pseudomonadota</taxon>
        <taxon>Gammaproteobacteria</taxon>
        <taxon>Oceanospirillales</taxon>
        <taxon>Hahellaceae</taxon>
        <taxon>Allohahella</taxon>
    </lineage>
</organism>
<dbReference type="InterPro" id="IPR000073">
    <property type="entry name" value="AB_hydrolase_1"/>
</dbReference>
<dbReference type="InterPro" id="IPR051044">
    <property type="entry name" value="MAG_DAG_Lipase"/>
</dbReference>
<dbReference type="PRINTS" id="PR00111">
    <property type="entry name" value="ABHYDROLASE"/>
</dbReference>
<accession>A0ABP7PSC5</accession>
<evidence type="ECO:0000313" key="2">
    <source>
        <dbReference type="EMBL" id="GAA3970405.1"/>
    </source>
</evidence>
<keyword evidence="2" id="KW-0378">Hydrolase</keyword>
<evidence type="ECO:0000313" key="3">
    <source>
        <dbReference type="Proteomes" id="UP001501337"/>
    </source>
</evidence>
<dbReference type="GO" id="GO:0016787">
    <property type="term" value="F:hydrolase activity"/>
    <property type="evidence" value="ECO:0007669"/>
    <property type="project" value="UniProtKB-KW"/>
</dbReference>
<dbReference type="Proteomes" id="UP001501337">
    <property type="component" value="Unassembled WGS sequence"/>
</dbReference>
<keyword evidence="3" id="KW-1185">Reference proteome</keyword>
<dbReference type="Pfam" id="PF12146">
    <property type="entry name" value="Hydrolase_4"/>
    <property type="match status" value="1"/>
</dbReference>
<dbReference type="PANTHER" id="PTHR11614">
    <property type="entry name" value="PHOSPHOLIPASE-RELATED"/>
    <property type="match status" value="1"/>
</dbReference>
<comment type="caution">
    <text evidence="2">The sequence shown here is derived from an EMBL/GenBank/DDBJ whole genome shotgun (WGS) entry which is preliminary data.</text>
</comment>
<evidence type="ECO:0000259" key="1">
    <source>
        <dbReference type="Pfam" id="PF12146"/>
    </source>
</evidence>
<gene>
    <name evidence="2" type="ORF">GCM10022278_30030</name>
</gene>
<dbReference type="EMBL" id="BAABBO010000012">
    <property type="protein sequence ID" value="GAA3970405.1"/>
    <property type="molecule type" value="Genomic_DNA"/>
</dbReference>